<evidence type="ECO:0000313" key="2">
    <source>
        <dbReference type="Proteomes" id="UP000677668"/>
    </source>
</evidence>
<protein>
    <submittedName>
        <fullName evidence="1">Uncharacterized protein</fullName>
    </submittedName>
</protein>
<sequence>MSQLDAPTMKFRMSDTLFTAIRAALDTGGSRPLLVLYLPYGIVRGRISRTVTDTLSAARDTRLENVSRVRIETDVIELDDCEIEHFQNHMPTAHFRKLYVRMDAVQSFAFDVKHNEVFPFEPEPLTP</sequence>
<keyword evidence="2" id="KW-1185">Reference proteome</keyword>
<proteinExistence type="predicted"/>
<organism evidence="1 2">
    <name type="scientific">Chloracidobacterium sp. N</name>
    <dbReference type="NCBI Taxonomy" id="2821540"/>
    <lineage>
        <taxon>Bacteria</taxon>
        <taxon>Pseudomonadati</taxon>
        <taxon>Acidobacteriota</taxon>
        <taxon>Terriglobia</taxon>
        <taxon>Terriglobales</taxon>
        <taxon>Acidobacteriaceae</taxon>
        <taxon>Chloracidobacterium</taxon>
        <taxon>Chloracidobacterium aggregatum</taxon>
    </lineage>
</organism>
<dbReference type="EMBL" id="CP072642">
    <property type="protein sequence ID" value="QUV92999.1"/>
    <property type="molecule type" value="Genomic_DNA"/>
</dbReference>
<accession>A0ABX8B0K5</accession>
<gene>
    <name evidence="1" type="ORF">J8C05_06305</name>
</gene>
<reference evidence="1 2" key="1">
    <citation type="submission" date="2021-03" db="EMBL/GenBank/DDBJ databases">
        <title>Genomic and phenotypic characterization of Chloracidobacterium isolates provides evidence for multiple species.</title>
        <authorList>
            <person name="Saini M.K."/>
            <person name="Costas A.M.G."/>
            <person name="Tank M."/>
            <person name="Bryant D.A."/>
        </authorList>
    </citation>
    <scope>NUCLEOTIDE SEQUENCE [LARGE SCALE GENOMIC DNA]</scope>
    <source>
        <strain evidence="1 2">N</strain>
    </source>
</reference>
<dbReference type="RefSeq" id="WP_211421424.1">
    <property type="nucleotide sequence ID" value="NZ_CP072642.1"/>
</dbReference>
<dbReference type="Proteomes" id="UP000677668">
    <property type="component" value="Chromosome 1"/>
</dbReference>
<evidence type="ECO:0000313" key="1">
    <source>
        <dbReference type="EMBL" id="QUV92999.1"/>
    </source>
</evidence>
<name>A0ABX8B0K5_9BACT</name>